<evidence type="ECO:0000313" key="2">
    <source>
        <dbReference type="Proteomes" id="UP001219525"/>
    </source>
</evidence>
<dbReference type="AlphaFoldDB" id="A0AAD6Y308"/>
<reference evidence="1" key="1">
    <citation type="submission" date="2023-03" db="EMBL/GenBank/DDBJ databases">
        <title>Massive genome expansion in bonnet fungi (Mycena s.s.) driven by repeated elements and novel gene families across ecological guilds.</title>
        <authorList>
            <consortium name="Lawrence Berkeley National Laboratory"/>
            <person name="Harder C.B."/>
            <person name="Miyauchi S."/>
            <person name="Viragh M."/>
            <person name="Kuo A."/>
            <person name="Thoen E."/>
            <person name="Andreopoulos B."/>
            <person name="Lu D."/>
            <person name="Skrede I."/>
            <person name="Drula E."/>
            <person name="Henrissat B."/>
            <person name="Morin E."/>
            <person name="Kohler A."/>
            <person name="Barry K."/>
            <person name="LaButti K."/>
            <person name="Morin E."/>
            <person name="Salamov A."/>
            <person name="Lipzen A."/>
            <person name="Mereny Z."/>
            <person name="Hegedus B."/>
            <person name="Baldrian P."/>
            <person name="Stursova M."/>
            <person name="Weitz H."/>
            <person name="Taylor A."/>
            <person name="Grigoriev I.V."/>
            <person name="Nagy L.G."/>
            <person name="Martin F."/>
            <person name="Kauserud H."/>
        </authorList>
    </citation>
    <scope>NUCLEOTIDE SEQUENCE</scope>
    <source>
        <strain evidence="1">9144</strain>
    </source>
</reference>
<keyword evidence="2" id="KW-1185">Reference proteome</keyword>
<sequence length="202" mass="22242">MQASNTRRPERDKSAKLLASLRMTAKRRAVLVPAKYSSLLVPAERHKQLLLPGADRLSRLPPAVCYVYQPGHPYTAGLRFCAVWKRISLRGTRRLPVALKRRTTTIRFRHLSLINTPVLTPALNKPSGTPAKLGPYPRPVPKLFVDPPPTPLDSLYAVTWADCRAPIPAHLPPAGHRTMAHGCVMHKTTDAGHVTIPAAPTT</sequence>
<dbReference type="Proteomes" id="UP001219525">
    <property type="component" value="Unassembled WGS sequence"/>
</dbReference>
<comment type="caution">
    <text evidence="1">The sequence shown here is derived from an EMBL/GenBank/DDBJ whole genome shotgun (WGS) entry which is preliminary data.</text>
</comment>
<organism evidence="1 2">
    <name type="scientific">Mycena pura</name>
    <dbReference type="NCBI Taxonomy" id="153505"/>
    <lineage>
        <taxon>Eukaryota</taxon>
        <taxon>Fungi</taxon>
        <taxon>Dikarya</taxon>
        <taxon>Basidiomycota</taxon>
        <taxon>Agaricomycotina</taxon>
        <taxon>Agaricomycetes</taxon>
        <taxon>Agaricomycetidae</taxon>
        <taxon>Agaricales</taxon>
        <taxon>Marasmiineae</taxon>
        <taxon>Mycenaceae</taxon>
        <taxon>Mycena</taxon>
    </lineage>
</organism>
<proteinExistence type="predicted"/>
<dbReference type="EMBL" id="JARJCW010000101">
    <property type="protein sequence ID" value="KAJ7194110.1"/>
    <property type="molecule type" value="Genomic_DNA"/>
</dbReference>
<protein>
    <submittedName>
        <fullName evidence="1">Uncharacterized protein</fullName>
    </submittedName>
</protein>
<name>A0AAD6Y308_9AGAR</name>
<evidence type="ECO:0000313" key="1">
    <source>
        <dbReference type="EMBL" id="KAJ7194110.1"/>
    </source>
</evidence>
<gene>
    <name evidence="1" type="ORF">GGX14DRAFT_576587</name>
</gene>
<accession>A0AAD6Y308</accession>